<feature type="chain" id="PRO_5011508409" evidence="9">
    <location>
        <begin position="22"/>
        <end position="1024"/>
    </location>
</feature>
<dbReference type="SUPFAM" id="SSF49464">
    <property type="entry name" value="Carboxypeptidase regulatory domain-like"/>
    <property type="match status" value="1"/>
</dbReference>
<dbReference type="PROSITE" id="PS52016">
    <property type="entry name" value="TONB_DEPENDENT_REC_3"/>
    <property type="match status" value="1"/>
</dbReference>
<feature type="signal peptide" evidence="9">
    <location>
        <begin position="1"/>
        <end position="21"/>
    </location>
</feature>
<comment type="subcellular location">
    <subcellularLocation>
        <location evidence="1 8">Cell outer membrane</location>
        <topology evidence="1 8">Multi-pass membrane protein</topology>
    </subcellularLocation>
</comment>
<reference evidence="12" key="1">
    <citation type="submission" date="2016-10" db="EMBL/GenBank/DDBJ databases">
        <authorList>
            <person name="Varghese N."/>
            <person name="Submissions S."/>
        </authorList>
    </citation>
    <scope>NUCLEOTIDE SEQUENCE [LARGE SCALE GENOMIC DNA]</scope>
    <source>
        <strain evidence="12">Jip14</strain>
    </source>
</reference>
<dbReference type="STRING" id="332977.SAMN05421740_103421"/>
<dbReference type="GO" id="GO:0044718">
    <property type="term" value="P:siderophore transmembrane transport"/>
    <property type="evidence" value="ECO:0007669"/>
    <property type="project" value="TreeGrafter"/>
</dbReference>
<dbReference type="EMBL" id="FNZR01000003">
    <property type="protein sequence ID" value="SEL07876.1"/>
    <property type="molecule type" value="Genomic_DNA"/>
</dbReference>
<evidence type="ECO:0000256" key="9">
    <source>
        <dbReference type="SAM" id="SignalP"/>
    </source>
</evidence>
<gene>
    <name evidence="11" type="ORF">SAMN05421740_103421</name>
</gene>
<keyword evidence="2 8" id="KW-0813">Transport</keyword>
<dbReference type="InterPro" id="IPR036942">
    <property type="entry name" value="Beta-barrel_TonB_sf"/>
</dbReference>
<dbReference type="Gene3D" id="2.40.170.20">
    <property type="entry name" value="TonB-dependent receptor, beta-barrel domain"/>
    <property type="match status" value="1"/>
</dbReference>
<keyword evidence="3 8" id="KW-1134">Transmembrane beta strand</keyword>
<dbReference type="RefSeq" id="WP_177181072.1">
    <property type="nucleotide sequence ID" value="NZ_FNZR01000003.1"/>
</dbReference>
<keyword evidence="6 8" id="KW-0472">Membrane</keyword>
<evidence type="ECO:0000256" key="7">
    <source>
        <dbReference type="ARBA" id="ARBA00023237"/>
    </source>
</evidence>
<evidence type="ECO:0000256" key="3">
    <source>
        <dbReference type="ARBA" id="ARBA00022452"/>
    </source>
</evidence>
<dbReference type="GO" id="GO:0009279">
    <property type="term" value="C:cell outer membrane"/>
    <property type="evidence" value="ECO:0007669"/>
    <property type="project" value="UniProtKB-SubCell"/>
</dbReference>
<evidence type="ECO:0000256" key="8">
    <source>
        <dbReference type="PROSITE-ProRule" id="PRU01360"/>
    </source>
</evidence>
<dbReference type="InterPro" id="IPR023997">
    <property type="entry name" value="TonB-dep_OMP_SusC/RagA_CS"/>
</dbReference>
<dbReference type="Proteomes" id="UP000198916">
    <property type="component" value="Unassembled WGS sequence"/>
</dbReference>
<dbReference type="InterPro" id="IPR023996">
    <property type="entry name" value="TonB-dep_OMP_SusC/RagA"/>
</dbReference>
<evidence type="ECO:0000256" key="1">
    <source>
        <dbReference type="ARBA" id="ARBA00004571"/>
    </source>
</evidence>
<dbReference type="PANTHER" id="PTHR30069">
    <property type="entry name" value="TONB-DEPENDENT OUTER MEMBRANE RECEPTOR"/>
    <property type="match status" value="1"/>
</dbReference>
<dbReference type="Gene3D" id="2.170.130.10">
    <property type="entry name" value="TonB-dependent receptor, plug domain"/>
    <property type="match status" value="1"/>
</dbReference>
<sequence>MKQKLLGFFMLGILLIGSAYAQDKRLSGTVVSAEDNSPLSGVSVRVEGSSMSTSTDNSGRYTITANTGDVLVFTYLGYAEQRITVGTTAIIDVSMLTDAQQLDEVIVSGVAGATDKRKMTVSVTKIGEAQLNAVPATSLSSALTGKVAGLRTSSVGGAPGQQADILLRGDNVLGVSASPLILIDGIIMQGSLADINVDDVESMEVIKGAAASALYGSRAGSGVIAITTKRGKGAALGQTQVTVRNEVGFQNLQHYMETSQAHLYKLADDWEQYRGQYTKYAGVTFPEGYTGGYNAGISGSRAIDDDGYMDNPYGVYRFDPADVFKTGNTLTNFVGVSNRTEKNNIYLSFENNVQQGVVQYRDGYSRQNYRFNMDQELAPWLKVSATNLFINRNVQQPSGIFYNVSRMEKDIDLFALNSDGQPYNIRVNHFNSEVTNPLYPLYKQSDNRNTRRWMGNYSANVKFAEWANLDVSQTLEIENYRREVINPKDTWNAAATAYTNGSLQHESEEYATYNTQITLNLNKQFGDLRVNSKLSYLYENRNYERTNTQASAFIVSDIEAFNNFTVINSAASSKEKERAQNYFAIVGLDYKDRYLLDGMFRYDGSSLFGPDARWNPYYRLSGAYRISQDVNIQGIDELKVRAAYGTAGIRPEFAWQYEVYTLSSGVATASQKGNTELRPSQTAELEFGLNVDFLKKFAFEGVYARSKTTDQFLNVPLIGFLNDGFTSQRQNAGTVESNTLELMLGANWVRKNDFSWSSNIVFSRIRQEITELPIPAYWLSAVNGDVNAFRIAEGETYGAIYGRRMVRTLDEMARQLPAGASIADYTVNSEGYVIAAGTEGTTTERPIVYTENGAPWLGKIGDGNAKFNMGIANTFNYKGVTLYVLLDWKNGGDVYNSNEQRMAFNNVSQRQDMTNVPEGQKKAASYWTVGMYDANNANAYWVEDASYLKLREVAIGYTIPAKALSGFLHGTIKGLTIKAVGRNLYTFTNYSGYDPEVGTLRQPLDGIGTNPIYRNFAFSLGFNL</sequence>
<proteinExistence type="inferred from homology"/>
<dbReference type="Pfam" id="PF13715">
    <property type="entry name" value="CarbopepD_reg_2"/>
    <property type="match status" value="1"/>
</dbReference>
<evidence type="ECO:0000256" key="4">
    <source>
        <dbReference type="ARBA" id="ARBA00022692"/>
    </source>
</evidence>
<evidence type="ECO:0000313" key="12">
    <source>
        <dbReference type="Proteomes" id="UP000198916"/>
    </source>
</evidence>
<keyword evidence="5 9" id="KW-0732">Signal</keyword>
<dbReference type="Gene3D" id="2.60.40.1120">
    <property type="entry name" value="Carboxypeptidase-like, regulatory domain"/>
    <property type="match status" value="1"/>
</dbReference>
<name>A0A1H7M9E4_9SPHI</name>
<dbReference type="PANTHER" id="PTHR30069:SF29">
    <property type="entry name" value="HEMOGLOBIN AND HEMOGLOBIN-HAPTOGLOBIN-BINDING PROTEIN 1-RELATED"/>
    <property type="match status" value="1"/>
</dbReference>
<dbReference type="InterPro" id="IPR012910">
    <property type="entry name" value="Plug_dom"/>
</dbReference>
<keyword evidence="12" id="KW-1185">Reference proteome</keyword>
<dbReference type="SUPFAM" id="SSF56935">
    <property type="entry name" value="Porins"/>
    <property type="match status" value="1"/>
</dbReference>
<dbReference type="InterPro" id="IPR037066">
    <property type="entry name" value="Plug_dom_sf"/>
</dbReference>
<evidence type="ECO:0000256" key="5">
    <source>
        <dbReference type="ARBA" id="ARBA00022729"/>
    </source>
</evidence>
<dbReference type="InterPro" id="IPR008969">
    <property type="entry name" value="CarboxyPept-like_regulatory"/>
</dbReference>
<comment type="similarity">
    <text evidence="8">Belongs to the TonB-dependent receptor family.</text>
</comment>
<evidence type="ECO:0000256" key="2">
    <source>
        <dbReference type="ARBA" id="ARBA00022448"/>
    </source>
</evidence>
<accession>A0A1H7M9E4</accession>
<dbReference type="NCBIfam" id="TIGR04056">
    <property type="entry name" value="OMP_RagA_SusC"/>
    <property type="match status" value="1"/>
</dbReference>
<dbReference type="GO" id="GO:0015344">
    <property type="term" value="F:siderophore uptake transmembrane transporter activity"/>
    <property type="evidence" value="ECO:0007669"/>
    <property type="project" value="TreeGrafter"/>
</dbReference>
<keyword evidence="4 8" id="KW-0812">Transmembrane</keyword>
<dbReference type="Pfam" id="PF07715">
    <property type="entry name" value="Plug"/>
    <property type="match status" value="1"/>
</dbReference>
<evidence type="ECO:0000256" key="6">
    <source>
        <dbReference type="ARBA" id="ARBA00023136"/>
    </source>
</evidence>
<protein>
    <submittedName>
        <fullName evidence="11">TonB-linked outer membrane protein, SusC/RagA family</fullName>
    </submittedName>
</protein>
<dbReference type="NCBIfam" id="TIGR04057">
    <property type="entry name" value="SusC_RagA_signa"/>
    <property type="match status" value="1"/>
</dbReference>
<dbReference type="InterPro" id="IPR039426">
    <property type="entry name" value="TonB-dep_rcpt-like"/>
</dbReference>
<dbReference type="AlphaFoldDB" id="A0A1H7M9E4"/>
<evidence type="ECO:0000313" key="11">
    <source>
        <dbReference type="EMBL" id="SEL07876.1"/>
    </source>
</evidence>
<feature type="domain" description="TonB-dependent receptor plug" evidence="10">
    <location>
        <begin position="115"/>
        <end position="223"/>
    </location>
</feature>
<evidence type="ECO:0000259" key="10">
    <source>
        <dbReference type="Pfam" id="PF07715"/>
    </source>
</evidence>
<keyword evidence="7 8" id="KW-0998">Cell outer membrane</keyword>
<organism evidence="11 12">
    <name type="scientific">Parapedobacter koreensis</name>
    <dbReference type="NCBI Taxonomy" id="332977"/>
    <lineage>
        <taxon>Bacteria</taxon>
        <taxon>Pseudomonadati</taxon>
        <taxon>Bacteroidota</taxon>
        <taxon>Sphingobacteriia</taxon>
        <taxon>Sphingobacteriales</taxon>
        <taxon>Sphingobacteriaceae</taxon>
        <taxon>Parapedobacter</taxon>
    </lineage>
</organism>